<dbReference type="RefSeq" id="WP_114795527.1">
    <property type="nucleotide sequence ID" value="NZ_QQZY01000002.1"/>
</dbReference>
<name>A0A7M2YYZ6_9ACTN</name>
<gene>
    <name evidence="2" type="ORF">Gocc_1108</name>
</gene>
<keyword evidence="3" id="KW-1185">Reference proteome</keyword>
<proteinExistence type="predicted"/>
<keyword evidence="1" id="KW-1133">Transmembrane helix</keyword>
<evidence type="ECO:0000256" key="1">
    <source>
        <dbReference type="SAM" id="Phobius"/>
    </source>
</evidence>
<evidence type="ECO:0000313" key="2">
    <source>
        <dbReference type="EMBL" id="RDI75310.1"/>
    </source>
</evidence>
<dbReference type="OrthoDB" id="4828595at2"/>
<reference evidence="3" key="2">
    <citation type="journal article" date="2019" name="MicrobiologyOpen">
        <title>High-quality draft genome sequence of Gaiella occulta isolated from a 150 meter deep mineral water borehole and comparison with the genome sequences of other deep-branching lineages of the phylum Actinobacteria.</title>
        <authorList>
            <person name="Severino R."/>
            <person name="Froufe H.J.C."/>
            <person name="Barroso C."/>
            <person name="Albuquerque L."/>
            <person name="Lobo-da-Cunha A."/>
            <person name="da Costa M.S."/>
            <person name="Egas C."/>
        </authorList>
    </citation>
    <scope>NUCLEOTIDE SEQUENCE [LARGE SCALE GENOMIC DNA]</scope>
    <source>
        <strain evidence="3">F2-233</strain>
    </source>
</reference>
<dbReference type="Proteomes" id="UP000254134">
    <property type="component" value="Unassembled WGS sequence"/>
</dbReference>
<dbReference type="AlphaFoldDB" id="A0A7M2YYZ6"/>
<protein>
    <submittedName>
        <fullName evidence="2">Uncharacterized protein</fullName>
    </submittedName>
</protein>
<keyword evidence="1" id="KW-0812">Transmembrane</keyword>
<keyword evidence="1" id="KW-0472">Membrane</keyword>
<feature type="transmembrane region" description="Helical" evidence="1">
    <location>
        <begin position="12"/>
        <end position="30"/>
    </location>
</feature>
<organism evidence="2 3">
    <name type="scientific">Gaiella occulta</name>
    <dbReference type="NCBI Taxonomy" id="1002870"/>
    <lineage>
        <taxon>Bacteria</taxon>
        <taxon>Bacillati</taxon>
        <taxon>Actinomycetota</taxon>
        <taxon>Thermoleophilia</taxon>
        <taxon>Gaiellales</taxon>
        <taxon>Gaiellaceae</taxon>
        <taxon>Gaiella</taxon>
    </lineage>
</organism>
<sequence length="304" mass="32490">MAAPGRGRAQGALRVAGLVFVGAWLLSGALQAAVPFWLPFAILAASELEFLARGRRESRAPRAAGARASALERRLPGAPDADLGWVEATGDDGETMLVAAASAARRRSRPLRLLVAAVALVLLAAAYRADRRLSWSSLAPAQRLRAEQRFTREASVVAGRPVRVRCDEGYVFTGVGSDAAGVAFPRRGLAFLEPGICRTLRRLAFEGATAAGADAGWAVVVLAHEAVHLRGVLDEARAECFALQEGVRLATRLGVEPARARALMRRQLDRALSDTSVQRLDYRLPAECRNDGGLDLRPADPSFP</sequence>
<evidence type="ECO:0000313" key="3">
    <source>
        <dbReference type="Proteomes" id="UP000254134"/>
    </source>
</evidence>
<reference evidence="2 3" key="1">
    <citation type="submission" date="2018-07" db="EMBL/GenBank/DDBJ databases">
        <title>High-quality-draft genome sequence of Gaiella occulta.</title>
        <authorList>
            <person name="Severino R."/>
            <person name="Froufe H.J.C."/>
            <person name="Rainey F.A."/>
            <person name="Barroso C."/>
            <person name="Albuquerque L."/>
            <person name="Lobo-Da-Cunha A."/>
            <person name="Da Costa M.S."/>
            <person name="Egas C."/>
        </authorList>
    </citation>
    <scope>NUCLEOTIDE SEQUENCE [LARGE SCALE GENOMIC DNA]</scope>
    <source>
        <strain evidence="2 3">F2-233</strain>
    </source>
</reference>
<accession>A0A7M2YYZ6</accession>
<dbReference type="EMBL" id="QQZY01000002">
    <property type="protein sequence ID" value="RDI75310.1"/>
    <property type="molecule type" value="Genomic_DNA"/>
</dbReference>
<comment type="caution">
    <text evidence="2">The sequence shown here is derived from an EMBL/GenBank/DDBJ whole genome shotgun (WGS) entry which is preliminary data.</text>
</comment>